<comment type="subcellular location">
    <subcellularLocation>
        <location evidence="1">Nucleus</location>
    </subcellularLocation>
</comment>
<evidence type="ECO:0000256" key="8">
    <source>
        <dbReference type="PROSITE-ProRule" id="PRU00027"/>
    </source>
</evidence>
<accession>A0A8K0DJQ4</accession>
<dbReference type="EMBL" id="VTPC01000753">
    <property type="protein sequence ID" value="KAF2904507.1"/>
    <property type="molecule type" value="Genomic_DNA"/>
</dbReference>
<dbReference type="PANTHER" id="PTHR46481:SF10">
    <property type="entry name" value="ZINC FINGER BED DOMAIN-CONTAINING PROTEIN 39"/>
    <property type="match status" value="1"/>
</dbReference>
<dbReference type="OrthoDB" id="10043784at2759"/>
<evidence type="ECO:0000313" key="11">
    <source>
        <dbReference type="Proteomes" id="UP000801492"/>
    </source>
</evidence>
<evidence type="ECO:0000256" key="4">
    <source>
        <dbReference type="ARBA" id="ARBA00022833"/>
    </source>
</evidence>
<keyword evidence="11" id="KW-1185">Reference proteome</keyword>
<gene>
    <name evidence="10" type="ORF">ILUMI_01663</name>
</gene>
<dbReference type="InterPro" id="IPR012337">
    <property type="entry name" value="RNaseH-like_sf"/>
</dbReference>
<dbReference type="AlphaFoldDB" id="A0A8K0DJQ4"/>
<organism evidence="10 11">
    <name type="scientific">Ignelater luminosus</name>
    <name type="common">Cucubano</name>
    <name type="synonym">Pyrophorus luminosus</name>
    <dbReference type="NCBI Taxonomy" id="2038154"/>
    <lineage>
        <taxon>Eukaryota</taxon>
        <taxon>Metazoa</taxon>
        <taxon>Ecdysozoa</taxon>
        <taxon>Arthropoda</taxon>
        <taxon>Hexapoda</taxon>
        <taxon>Insecta</taxon>
        <taxon>Pterygota</taxon>
        <taxon>Neoptera</taxon>
        <taxon>Endopterygota</taxon>
        <taxon>Coleoptera</taxon>
        <taxon>Polyphaga</taxon>
        <taxon>Elateriformia</taxon>
        <taxon>Elateroidea</taxon>
        <taxon>Elateridae</taxon>
        <taxon>Agrypninae</taxon>
        <taxon>Pyrophorini</taxon>
        <taxon>Ignelater</taxon>
    </lineage>
</organism>
<dbReference type="GO" id="GO:0003677">
    <property type="term" value="F:DNA binding"/>
    <property type="evidence" value="ECO:0007669"/>
    <property type="project" value="InterPro"/>
</dbReference>
<sequence>MAPSKKSCVWKFYDKIEGAGNSAKCKLCQKSIKSCGNTTNLIGHIKNVHKAAFRELNNESSKNSNIDSNTINKNTQSVTTVADVQPSTSSADVMELTEEADADKISDSFKDEGNVPVPPAPKRQKSIMSSFEEIYTFSASGNKALKINSALIYMICKDNQPFTIVENEGFRNLIKVIAPHYKLPIFKEKLSNIENLTLTTDMWSETMSMRSFLGITAHFGVGNELLSITLGVYQSNERHTSEHIAEMLLKTCTE</sequence>
<evidence type="ECO:0000259" key="9">
    <source>
        <dbReference type="PROSITE" id="PS50808"/>
    </source>
</evidence>
<dbReference type="InterPro" id="IPR036236">
    <property type="entry name" value="Znf_C2H2_sf"/>
</dbReference>
<dbReference type="Proteomes" id="UP000801492">
    <property type="component" value="Unassembled WGS sequence"/>
</dbReference>
<reference evidence="10" key="1">
    <citation type="submission" date="2019-08" db="EMBL/GenBank/DDBJ databases">
        <title>The genome of the North American firefly Photinus pyralis.</title>
        <authorList>
            <consortium name="Photinus pyralis genome working group"/>
            <person name="Fallon T.R."/>
            <person name="Sander Lower S.E."/>
            <person name="Weng J.-K."/>
        </authorList>
    </citation>
    <scope>NUCLEOTIDE SEQUENCE</scope>
    <source>
        <strain evidence="10">TRF0915ILg1</strain>
        <tissue evidence="10">Whole body</tissue>
    </source>
</reference>
<comment type="caution">
    <text evidence="10">The sequence shown here is derived from an EMBL/GenBank/DDBJ whole genome shotgun (WGS) entry which is preliminary data.</text>
</comment>
<name>A0A8K0DJQ4_IGNLU</name>
<evidence type="ECO:0000313" key="10">
    <source>
        <dbReference type="EMBL" id="KAF2904507.1"/>
    </source>
</evidence>
<dbReference type="SUPFAM" id="SSF53098">
    <property type="entry name" value="Ribonuclease H-like"/>
    <property type="match status" value="1"/>
</dbReference>
<dbReference type="PANTHER" id="PTHR46481">
    <property type="entry name" value="ZINC FINGER BED DOMAIN-CONTAINING PROTEIN 4"/>
    <property type="match status" value="1"/>
</dbReference>
<dbReference type="SUPFAM" id="SSF140996">
    <property type="entry name" value="Hermes dimerisation domain"/>
    <property type="match status" value="1"/>
</dbReference>
<evidence type="ECO:0000256" key="6">
    <source>
        <dbReference type="ARBA" id="ARBA00023163"/>
    </source>
</evidence>
<dbReference type="SMART" id="SM00614">
    <property type="entry name" value="ZnF_BED"/>
    <property type="match status" value="1"/>
</dbReference>
<feature type="domain" description="BED-type" evidence="9">
    <location>
        <begin position="4"/>
        <end position="56"/>
    </location>
</feature>
<dbReference type="PROSITE" id="PS50808">
    <property type="entry name" value="ZF_BED"/>
    <property type="match status" value="1"/>
</dbReference>
<evidence type="ECO:0000256" key="3">
    <source>
        <dbReference type="ARBA" id="ARBA00022771"/>
    </source>
</evidence>
<dbReference type="Gene3D" id="1.10.10.1070">
    <property type="entry name" value="Zinc finger, BED domain-containing"/>
    <property type="match status" value="1"/>
</dbReference>
<evidence type="ECO:0000256" key="1">
    <source>
        <dbReference type="ARBA" id="ARBA00004123"/>
    </source>
</evidence>
<dbReference type="InterPro" id="IPR003656">
    <property type="entry name" value="Znf_BED"/>
</dbReference>
<evidence type="ECO:0000256" key="7">
    <source>
        <dbReference type="ARBA" id="ARBA00023242"/>
    </source>
</evidence>
<keyword evidence="3 8" id="KW-0863">Zinc-finger</keyword>
<evidence type="ECO:0000256" key="2">
    <source>
        <dbReference type="ARBA" id="ARBA00022723"/>
    </source>
</evidence>
<dbReference type="GO" id="GO:0008270">
    <property type="term" value="F:zinc ion binding"/>
    <property type="evidence" value="ECO:0007669"/>
    <property type="project" value="UniProtKB-KW"/>
</dbReference>
<dbReference type="InterPro" id="IPR052035">
    <property type="entry name" value="ZnF_BED_domain_contain"/>
</dbReference>
<dbReference type="GO" id="GO:0005634">
    <property type="term" value="C:nucleus"/>
    <property type="evidence" value="ECO:0007669"/>
    <property type="project" value="UniProtKB-SubCell"/>
</dbReference>
<dbReference type="SUPFAM" id="SSF57667">
    <property type="entry name" value="beta-beta-alpha zinc fingers"/>
    <property type="match status" value="1"/>
</dbReference>
<keyword evidence="4" id="KW-0862">Zinc</keyword>
<protein>
    <recommendedName>
        <fullName evidence="9">BED-type domain-containing protein</fullName>
    </recommendedName>
</protein>
<dbReference type="GO" id="GO:0009791">
    <property type="term" value="P:post-embryonic development"/>
    <property type="evidence" value="ECO:0007669"/>
    <property type="project" value="UniProtKB-ARBA"/>
</dbReference>
<keyword evidence="6" id="KW-0804">Transcription</keyword>
<keyword evidence="2" id="KW-0479">Metal-binding</keyword>
<keyword evidence="5" id="KW-0805">Transcription regulation</keyword>
<dbReference type="Pfam" id="PF02892">
    <property type="entry name" value="zf-BED"/>
    <property type="match status" value="1"/>
</dbReference>
<evidence type="ECO:0000256" key="5">
    <source>
        <dbReference type="ARBA" id="ARBA00023015"/>
    </source>
</evidence>
<proteinExistence type="predicted"/>
<keyword evidence="7" id="KW-0539">Nucleus</keyword>